<organism evidence="2 3">
    <name type="scientific">Pseudomonas folii</name>
    <dbReference type="NCBI Taxonomy" id="2762593"/>
    <lineage>
        <taxon>Bacteria</taxon>
        <taxon>Pseudomonadati</taxon>
        <taxon>Pseudomonadota</taxon>
        <taxon>Gammaproteobacteria</taxon>
        <taxon>Pseudomonadales</taxon>
        <taxon>Pseudomonadaceae</taxon>
        <taxon>Pseudomonas</taxon>
    </lineage>
</organism>
<evidence type="ECO:0000313" key="3">
    <source>
        <dbReference type="Proteomes" id="UP000651852"/>
    </source>
</evidence>
<dbReference type="PANTHER" id="PTHR40254">
    <property type="entry name" value="BLR0577 PROTEIN"/>
    <property type="match status" value="1"/>
</dbReference>
<name>A0ABR7B1K7_9PSED</name>
<evidence type="ECO:0000259" key="1">
    <source>
        <dbReference type="Pfam" id="PF13454"/>
    </source>
</evidence>
<reference evidence="2 3" key="1">
    <citation type="submission" date="2020-08" db="EMBL/GenBank/DDBJ databases">
        <title>Putative novel bacterial strains isolated from necrotic wheat leaf tissues caused by Xanthomonas translucens.</title>
        <authorList>
            <person name="Tambong J.T."/>
        </authorList>
    </citation>
    <scope>NUCLEOTIDE SEQUENCE [LARGE SCALE GENOMIC DNA]</scope>
    <source>
        <strain evidence="2 3">DOAB 1069</strain>
    </source>
</reference>
<evidence type="ECO:0000313" key="2">
    <source>
        <dbReference type="EMBL" id="MBC3950500.1"/>
    </source>
</evidence>
<dbReference type="Proteomes" id="UP000651852">
    <property type="component" value="Unassembled WGS sequence"/>
</dbReference>
<dbReference type="InterPro" id="IPR052189">
    <property type="entry name" value="L-asp_N-monooxygenase_NS-form"/>
</dbReference>
<dbReference type="InterPro" id="IPR036188">
    <property type="entry name" value="FAD/NAD-bd_sf"/>
</dbReference>
<dbReference type="EMBL" id="JACONW010000046">
    <property type="protein sequence ID" value="MBC3950500.1"/>
    <property type="molecule type" value="Genomic_DNA"/>
</dbReference>
<dbReference type="PANTHER" id="PTHR40254:SF1">
    <property type="entry name" value="BLR0577 PROTEIN"/>
    <property type="match status" value="1"/>
</dbReference>
<dbReference type="InterPro" id="IPR038732">
    <property type="entry name" value="HpyO/CreE_NAD-binding"/>
</dbReference>
<sequence>MVKVAVVGLGYSGAIVVERLKHLASDISIDIYESSTSAGAGQAYQKDLFRNLVNRPAGLMYLRERGDFQRWLDEYGVRKLGDYQPRSLFGSFVEEALTLSLQEYSVINSYRESVVDVVGYHEKYSLVTCVGRRHGYDAVVLATGNPEPEDVYRLQGNPGYINNPYPTTKLADVRSLDIGVLGSQLSAIDAALGLLERNPQCRVTMLTRNSKIPNYSERYFPRPLKVLSEHNVEQRLKLSCSGLKTVQLMFDEEFESQNIDVNIQSLMRDCRQVSVAREDIYSVLSSTNLIVPAIWNSLSGREKRIFARRYKGAWRQLRVPIPAENWEKLQSHLRSGRLECRVGLKNISFKEGVFLAKGRDFEQGFSVMLNATGVGDAVSGLLYQNLALAGMCVKHAYGGINVNYSDCRLIGEHGDSNIFAMGAPTSGVFYSVSNIDVLQMQAESICNSIRAIACK</sequence>
<dbReference type="RefSeq" id="WP_187521545.1">
    <property type="nucleotide sequence ID" value="NZ_JACONW010000046.1"/>
</dbReference>
<gene>
    <name evidence="2" type="ORF">H8S59_12075</name>
</gene>
<accession>A0ABR7B1K7</accession>
<dbReference type="Gene3D" id="3.50.50.60">
    <property type="entry name" value="FAD/NAD(P)-binding domain"/>
    <property type="match status" value="1"/>
</dbReference>
<comment type="caution">
    <text evidence="2">The sequence shown here is derived from an EMBL/GenBank/DDBJ whole genome shotgun (WGS) entry which is preliminary data.</text>
</comment>
<keyword evidence="3" id="KW-1185">Reference proteome</keyword>
<feature type="domain" description="FAD-dependent urate hydroxylase HpyO/Asp monooxygenase CreE-like FAD/NAD(P)-binding" evidence="1">
    <location>
        <begin position="5"/>
        <end position="145"/>
    </location>
</feature>
<proteinExistence type="predicted"/>
<protein>
    <submittedName>
        <fullName evidence="2">FAD/NAD(P)-binding protein</fullName>
    </submittedName>
</protein>
<dbReference type="SUPFAM" id="SSF51905">
    <property type="entry name" value="FAD/NAD(P)-binding domain"/>
    <property type="match status" value="1"/>
</dbReference>
<dbReference type="Pfam" id="PF13454">
    <property type="entry name" value="NAD_binding_9"/>
    <property type="match status" value="1"/>
</dbReference>